<feature type="compositionally biased region" description="Basic residues" evidence="1">
    <location>
        <begin position="124"/>
        <end position="134"/>
    </location>
</feature>
<feature type="compositionally biased region" description="Basic and acidic residues" evidence="1">
    <location>
        <begin position="165"/>
        <end position="178"/>
    </location>
</feature>
<evidence type="ECO:0000313" key="2">
    <source>
        <dbReference type="EMBL" id="CAF9909950.1"/>
    </source>
</evidence>
<feature type="compositionally biased region" description="Polar residues" evidence="1">
    <location>
        <begin position="664"/>
        <end position="675"/>
    </location>
</feature>
<feature type="compositionally biased region" description="Polar residues" evidence="1">
    <location>
        <begin position="618"/>
        <end position="656"/>
    </location>
</feature>
<dbReference type="AlphaFoldDB" id="A0A8H3IBC9"/>
<accession>A0A8H3IBC9</accession>
<comment type="caution">
    <text evidence="2">The sequence shown here is derived from an EMBL/GenBank/DDBJ whole genome shotgun (WGS) entry which is preliminary data.</text>
</comment>
<reference evidence="2" key="1">
    <citation type="submission" date="2021-03" db="EMBL/GenBank/DDBJ databases">
        <authorList>
            <person name="Tagirdzhanova G."/>
        </authorList>
    </citation>
    <scope>NUCLEOTIDE SEQUENCE</scope>
</reference>
<feature type="region of interest" description="Disordered" evidence="1">
    <location>
        <begin position="613"/>
        <end position="691"/>
    </location>
</feature>
<name>A0A8H3IBC9_9LECA</name>
<feature type="compositionally biased region" description="Low complexity" evidence="1">
    <location>
        <begin position="231"/>
        <end position="244"/>
    </location>
</feature>
<keyword evidence="3" id="KW-1185">Reference proteome</keyword>
<sequence>MAEVLSVSDHKDELGYPGEINPAFSFPMTLPAKSTSPSTEAPVPTRSRPADISIQAVPPFLFPPPSTPPLQESASSSPSRPRNAGHRRGPSEFIGGDGSKLGPGLMSTSPTKGENALPAPGMSNRRRGHAHRRSAAISHHDLANIIKGPDMSRRTGSAPATPSDPDMRFARPTLDRARSQPSLPNSDSHDVSDLPDSPTESSSPSATTRPRVGFSDKLEYIPRPLSIISSATSSSISTIRPSHSLNGSVTSLRSFGTSSPPSAKKNSSPDDVFGGELHAGADNSPSRNSDLPFIKGQNISRRYSPPPSLSQESMVLVEEDSIPAESENSVPHVSQLQADLSRLRGVPDTMRPRSSPETESKQVKRGKSWTDLLSRKAKPEPVGFTFPPRLDKDESEEPEFSLDDINFDEDSTCVVRSPEFDVARSVQSNPSPSVPAFDSDADVGSVLDLDEVWRQAGDNTTENARFRQPKRALHSSGATGAFTGPGMHYHRRAESAPVMPPIAHGFGFPRYGSNPQMADVFEEEEDDYNQNSLSRQASRQNKITKEKTVDALGVNIEEEESSKVSIPEAISKTVVPVPEAIRATNFSFPSPQLKKGQDLSVASTVAYDQRAFVDPGPSSASIRNYAPSSHSSYPSQTDHISNPHGSSEASPLQSSFDVPRLGTAHSSATDKSAWSSARVGEGTHPHAISLDDVPSLVSSSSTMISHMPNTPTIGSHIPVERSHSLSAEVVMRPRTPLQAAKRASLASLSKLMGGSFSERSKLSIESKADYEEEEDISKTKKRHRISRLMKMKFWKSKEDVRGLAYREPRTA</sequence>
<feature type="region of interest" description="Disordered" evidence="1">
    <location>
        <begin position="468"/>
        <end position="488"/>
    </location>
</feature>
<feature type="compositionally biased region" description="Low complexity" evidence="1">
    <location>
        <begin position="69"/>
        <end position="82"/>
    </location>
</feature>
<gene>
    <name evidence="2" type="ORF">GOMPHAMPRED_006910</name>
</gene>
<feature type="region of interest" description="Disordered" evidence="1">
    <location>
        <begin position="231"/>
        <end position="398"/>
    </location>
</feature>
<dbReference type="OrthoDB" id="5406427at2759"/>
<feature type="compositionally biased region" description="Polar residues" evidence="1">
    <location>
        <begin position="326"/>
        <end position="338"/>
    </location>
</feature>
<feature type="compositionally biased region" description="Polar residues" evidence="1">
    <location>
        <begin position="245"/>
        <end position="257"/>
    </location>
</feature>
<dbReference type="EMBL" id="CAJPDQ010000005">
    <property type="protein sequence ID" value="CAF9909950.1"/>
    <property type="molecule type" value="Genomic_DNA"/>
</dbReference>
<feature type="region of interest" description="Disordered" evidence="1">
    <location>
        <begin position="1"/>
        <end position="218"/>
    </location>
</feature>
<evidence type="ECO:0000313" key="3">
    <source>
        <dbReference type="Proteomes" id="UP000664169"/>
    </source>
</evidence>
<organism evidence="2 3">
    <name type="scientific">Gomphillus americanus</name>
    <dbReference type="NCBI Taxonomy" id="1940652"/>
    <lineage>
        <taxon>Eukaryota</taxon>
        <taxon>Fungi</taxon>
        <taxon>Dikarya</taxon>
        <taxon>Ascomycota</taxon>
        <taxon>Pezizomycotina</taxon>
        <taxon>Lecanoromycetes</taxon>
        <taxon>OSLEUM clade</taxon>
        <taxon>Ostropomycetidae</taxon>
        <taxon>Ostropales</taxon>
        <taxon>Graphidaceae</taxon>
        <taxon>Gomphilloideae</taxon>
        <taxon>Gomphillus</taxon>
    </lineage>
</organism>
<protein>
    <recommendedName>
        <fullName evidence="4">Cell wall proline rich protein</fullName>
    </recommendedName>
</protein>
<feature type="compositionally biased region" description="Low complexity" evidence="1">
    <location>
        <begin position="194"/>
        <end position="208"/>
    </location>
</feature>
<evidence type="ECO:0000256" key="1">
    <source>
        <dbReference type="SAM" id="MobiDB-lite"/>
    </source>
</evidence>
<evidence type="ECO:0008006" key="4">
    <source>
        <dbReference type="Google" id="ProtNLM"/>
    </source>
</evidence>
<dbReference type="Proteomes" id="UP000664169">
    <property type="component" value="Unassembled WGS sequence"/>
</dbReference>
<feature type="compositionally biased region" description="Basic and acidic residues" evidence="1">
    <location>
        <begin position="350"/>
        <end position="362"/>
    </location>
</feature>
<proteinExistence type="predicted"/>